<evidence type="ECO:0000256" key="10">
    <source>
        <dbReference type="ARBA" id="ARBA00093448"/>
    </source>
</evidence>
<dbReference type="SUPFAM" id="SSF55166">
    <property type="entry name" value="Hedgehog/DD-peptidase"/>
    <property type="match status" value="1"/>
</dbReference>
<comment type="pathway">
    <text evidence="2">Cell wall biogenesis; cell wall polysaccharide biosynthesis.</text>
</comment>
<keyword evidence="3" id="KW-0645">Protease</keyword>
<evidence type="ECO:0000256" key="4">
    <source>
        <dbReference type="ARBA" id="ARBA00022723"/>
    </source>
</evidence>
<organism evidence="14 15">
    <name type="scientific">Faunimonas pinastri</name>
    <dbReference type="NCBI Taxonomy" id="1855383"/>
    <lineage>
        <taxon>Bacteria</taxon>
        <taxon>Pseudomonadati</taxon>
        <taxon>Pseudomonadota</taxon>
        <taxon>Alphaproteobacteria</taxon>
        <taxon>Hyphomicrobiales</taxon>
        <taxon>Afifellaceae</taxon>
        <taxon>Faunimonas</taxon>
    </lineage>
</organism>
<keyword evidence="13" id="KW-0472">Membrane</keyword>
<name>A0A1H8Z2N1_9HYPH</name>
<dbReference type="EMBL" id="FOFG01000001">
    <property type="protein sequence ID" value="SEP58613.1"/>
    <property type="molecule type" value="Genomic_DNA"/>
</dbReference>
<dbReference type="PANTHER" id="PTHR37425">
    <property type="match status" value="1"/>
</dbReference>
<evidence type="ECO:0000256" key="13">
    <source>
        <dbReference type="SAM" id="Phobius"/>
    </source>
</evidence>
<evidence type="ECO:0000256" key="5">
    <source>
        <dbReference type="ARBA" id="ARBA00022729"/>
    </source>
</evidence>
<evidence type="ECO:0000256" key="12">
    <source>
        <dbReference type="SAM" id="MobiDB-lite"/>
    </source>
</evidence>
<gene>
    <name evidence="14" type="ORF">SAMN05216548_10117</name>
</gene>
<dbReference type="Proteomes" id="UP000199647">
    <property type="component" value="Unassembled WGS sequence"/>
</dbReference>
<keyword evidence="15" id="KW-1185">Reference proteome</keyword>
<dbReference type="GO" id="GO:0006508">
    <property type="term" value="P:proteolysis"/>
    <property type="evidence" value="ECO:0007669"/>
    <property type="project" value="UniProtKB-KW"/>
</dbReference>
<dbReference type="PANTHER" id="PTHR37425:SF1">
    <property type="entry name" value="OUTER MEMBRANE PROTEIN"/>
    <property type="match status" value="1"/>
</dbReference>
<comment type="cofactor">
    <cofactor evidence="1">
        <name>Zn(2+)</name>
        <dbReference type="ChEBI" id="CHEBI:29105"/>
    </cofactor>
</comment>
<dbReference type="GO" id="GO:0008237">
    <property type="term" value="F:metallopeptidase activity"/>
    <property type="evidence" value="ECO:0007669"/>
    <property type="project" value="UniProtKB-KW"/>
</dbReference>
<evidence type="ECO:0000313" key="15">
    <source>
        <dbReference type="Proteomes" id="UP000199647"/>
    </source>
</evidence>
<evidence type="ECO:0000256" key="7">
    <source>
        <dbReference type="ARBA" id="ARBA00022833"/>
    </source>
</evidence>
<keyword evidence="13" id="KW-0812">Transmembrane</keyword>
<keyword evidence="13" id="KW-1133">Transmembrane helix</keyword>
<keyword evidence="9" id="KW-0961">Cell wall biogenesis/degradation</keyword>
<keyword evidence="4" id="KW-0479">Metal-binding</keyword>
<evidence type="ECO:0000256" key="11">
    <source>
        <dbReference type="ARBA" id="ARBA00093666"/>
    </source>
</evidence>
<evidence type="ECO:0000256" key="6">
    <source>
        <dbReference type="ARBA" id="ARBA00022801"/>
    </source>
</evidence>
<reference evidence="14 15" key="1">
    <citation type="submission" date="2016-10" db="EMBL/GenBank/DDBJ databases">
        <authorList>
            <person name="de Groot N.N."/>
        </authorList>
    </citation>
    <scope>NUCLEOTIDE SEQUENCE [LARGE SCALE GENOMIC DNA]</scope>
    <source>
        <strain evidence="14 15">A52C2</strain>
    </source>
</reference>
<accession>A0A1H8Z2N1</accession>
<keyword evidence="6" id="KW-0378">Hydrolase</keyword>
<protein>
    <recommendedName>
        <fullName evidence="11">Murein endopeptidase K</fullName>
    </recommendedName>
</protein>
<dbReference type="GO" id="GO:0046872">
    <property type="term" value="F:metal ion binding"/>
    <property type="evidence" value="ECO:0007669"/>
    <property type="project" value="UniProtKB-KW"/>
</dbReference>
<proteinExistence type="inferred from homology"/>
<evidence type="ECO:0000256" key="2">
    <source>
        <dbReference type="ARBA" id="ARBA00004776"/>
    </source>
</evidence>
<dbReference type="Pfam" id="PF05951">
    <property type="entry name" value="Peptidase_M15_2"/>
    <property type="match status" value="1"/>
</dbReference>
<dbReference type="AlphaFoldDB" id="A0A1H8Z2N1"/>
<keyword evidence="5" id="KW-0732">Signal</keyword>
<feature type="compositionally biased region" description="Low complexity" evidence="12">
    <location>
        <begin position="290"/>
        <end position="300"/>
    </location>
</feature>
<feature type="transmembrane region" description="Helical" evidence="13">
    <location>
        <begin position="37"/>
        <end position="56"/>
    </location>
</feature>
<evidence type="ECO:0000313" key="14">
    <source>
        <dbReference type="EMBL" id="SEP58613.1"/>
    </source>
</evidence>
<dbReference type="InterPro" id="IPR009045">
    <property type="entry name" value="Zn_M74/Hedgehog-like"/>
</dbReference>
<evidence type="ECO:0000256" key="1">
    <source>
        <dbReference type="ARBA" id="ARBA00001947"/>
    </source>
</evidence>
<dbReference type="InterPro" id="IPR010275">
    <property type="entry name" value="MepK"/>
</dbReference>
<sequence>MVKQSPAIVKISLIGSRLNRSLIGDRLSTMTRSRLPTVLRIGLILVALLTIAPWFGQERAVAGFGDRTLKLYHVHTGERAEFTFRKNGKYDPAVLKQMNWFLRDWRKKQPVDMDPRLFDLIWAVYQQTGSNGYVNVICGYRSPDTNAMLRSRTRGVAEHSQHTLGKAMDFYVPGVPLSKLRAIGLRMGVGGVGFYPTSGSPFVHMDVGHVRMWPRMPRQELMALFPAGDTLYIPADGKPLPGFKVALARYEKNENQQVAMLDSGSHKGGFLKRLFGGGRDEQEDADDDSAPVAAPRAAQPETLVASNDRQPAAPTPRLLKDRPTTLPVAQPATLQVASAEIADPAPLPHERIMPASMTVAMADSAPLPHDRPAAMLAAASEADRTALASVAGSAMPVDRPESAGSALAAANAFGQNGMTGATPLPTARPEQDIQLAYAEAESDGENPYDTAYGGRYADAASGKAAPAVTPAAHPAPAASAAPAAMAPRTGSLSRTALQRGNLAVRHAPVQLASALKGDRPTASGVSSAILRWNASLVHTAPDHRQLRQLMTAETADGAAMAGMTMPKLGGKNPLFTIASGKGVAFDRVNTPALPTDRFSRADEWTNAQADTGHLMRVAQR</sequence>
<dbReference type="STRING" id="1855383.SAMN05216548_10117"/>
<dbReference type="CDD" id="cd14844">
    <property type="entry name" value="Zn-DD-carboxypeptidase_like"/>
    <property type="match status" value="1"/>
</dbReference>
<keyword evidence="8" id="KW-0482">Metalloprotease</keyword>
<dbReference type="GO" id="GO:0071555">
    <property type="term" value="P:cell wall organization"/>
    <property type="evidence" value="ECO:0007669"/>
    <property type="project" value="UniProtKB-KW"/>
</dbReference>
<evidence type="ECO:0000256" key="8">
    <source>
        <dbReference type="ARBA" id="ARBA00023049"/>
    </source>
</evidence>
<evidence type="ECO:0000256" key="3">
    <source>
        <dbReference type="ARBA" id="ARBA00022670"/>
    </source>
</evidence>
<comment type="similarity">
    <text evidence="10">Belongs to the peptidase M15 family.</text>
</comment>
<keyword evidence="7" id="KW-0862">Zinc</keyword>
<evidence type="ECO:0000256" key="9">
    <source>
        <dbReference type="ARBA" id="ARBA00023316"/>
    </source>
</evidence>
<dbReference type="Gene3D" id="3.30.1380.10">
    <property type="match status" value="1"/>
</dbReference>
<feature type="region of interest" description="Disordered" evidence="12">
    <location>
        <begin position="272"/>
        <end position="324"/>
    </location>
</feature>